<name>K5VGA4_PHACS</name>
<dbReference type="AlphaFoldDB" id="K5VGA4"/>
<evidence type="ECO:0000313" key="1">
    <source>
        <dbReference type="EMBL" id="EKM50248.1"/>
    </source>
</evidence>
<reference evidence="1 2" key="1">
    <citation type="journal article" date="2012" name="BMC Genomics">
        <title>Comparative genomics of the white-rot fungi, Phanerochaete carnosa and P. chrysosporium, to elucidate the genetic basis of the distinct wood types they colonize.</title>
        <authorList>
            <person name="Suzuki H."/>
            <person name="MacDonald J."/>
            <person name="Syed K."/>
            <person name="Salamov A."/>
            <person name="Hori C."/>
            <person name="Aerts A."/>
            <person name="Henrissat B."/>
            <person name="Wiebenga A."/>
            <person name="vanKuyk P.A."/>
            <person name="Barry K."/>
            <person name="Lindquist E."/>
            <person name="LaButti K."/>
            <person name="Lapidus A."/>
            <person name="Lucas S."/>
            <person name="Coutinho P."/>
            <person name="Gong Y."/>
            <person name="Samejima M."/>
            <person name="Mahadevan R."/>
            <person name="Abou-Zaid M."/>
            <person name="de Vries R.P."/>
            <person name="Igarashi K."/>
            <person name="Yadav J.S."/>
            <person name="Grigoriev I.V."/>
            <person name="Master E.R."/>
        </authorList>
    </citation>
    <scope>NUCLEOTIDE SEQUENCE [LARGE SCALE GENOMIC DNA]</scope>
    <source>
        <strain evidence="1 2">HHB-10118-sp</strain>
    </source>
</reference>
<dbReference type="Proteomes" id="UP000008370">
    <property type="component" value="Unassembled WGS sequence"/>
</dbReference>
<dbReference type="HOGENOM" id="CLU_2997178_0_0_1"/>
<proteinExistence type="predicted"/>
<accession>K5VGA4</accession>
<evidence type="ECO:0000313" key="2">
    <source>
        <dbReference type="Proteomes" id="UP000008370"/>
    </source>
</evidence>
<dbReference type="KEGG" id="pco:PHACADRAFT_264864"/>
<dbReference type="EMBL" id="JH930479">
    <property type="protein sequence ID" value="EKM50248.1"/>
    <property type="molecule type" value="Genomic_DNA"/>
</dbReference>
<dbReference type="RefSeq" id="XP_007401435.1">
    <property type="nucleotide sequence ID" value="XM_007401373.1"/>
</dbReference>
<keyword evidence="2" id="KW-1185">Reference proteome</keyword>
<gene>
    <name evidence="1" type="ORF">PHACADRAFT_264864</name>
</gene>
<sequence length="57" mass="5871">MKSKQGRKSARVYDAYSGAVFFVTSATPELAGATATAGRQLSLPAQTPALSLLLASI</sequence>
<protein>
    <submittedName>
        <fullName evidence="1">Uncharacterized protein</fullName>
    </submittedName>
</protein>
<organism evidence="1 2">
    <name type="scientific">Phanerochaete carnosa (strain HHB-10118-sp)</name>
    <name type="common">White-rot fungus</name>
    <name type="synonym">Peniophora carnosa</name>
    <dbReference type="NCBI Taxonomy" id="650164"/>
    <lineage>
        <taxon>Eukaryota</taxon>
        <taxon>Fungi</taxon>
        <taxon>Dikarya</taxon>
        <taxon>Basidiomycota</taxon>
        <taxon>Agaricomycotina</taxon>
        <taxon>Agaricomycetes</taxon>
        <taxon>Polyporales</taxon>
        <taxon>Phanerochaetaceae</taxon>
        <taxon>Phanerochaete</taxon>
    </lineage>
</organism>
<dbReference type="InParanoid" id="K5VGA4"/>
<dbReference type="GeneID" id="18918939"/>